<dbReference type="EMBL" id="FTMC01000010">
    <property type="protein sequence ID" value="SIQ81319.1"/>
    <property type="molecule type" value="Genomic_DNA"/>
</dbReference>
<feature type="domain" description="Integrase DNA-binding" evidence="4">
    <location>
        <begin position="8"/>
        <end position="52"/>
    </location>
</feature>
<dbReference type="AlphaFoldDB" id="A0A1N6VTY7"/>
<accession>A0A1N6VTY7</accession>
<name>A0A1N6VTY7_9PSED</name>
<comment type="similarity">
    <text evidence="1">Belongs to the 'phage' integrase family.</text>
</comment>
<dbReference type="Gene3D" id="3.30.160.390">
    <property type="entry name" value="Integrase, DNA-binding domain"/>
    <property type="match status" value="1"/>
</dbReference>
<dbReference type="InterPro" id="IPR038488">
    <property type="entry name" value="Integrase_DNA-bd_sf"/>
</dbReference>
<dbReference type="Proteomes" id="UP000186079">
    <property type="component" value="Unassembled WGS sequence"/>
</dbReference>
<organism evidence="5 6">
    <name type="scientific">Pseudomonas flexibilis</name>
    <dbReference type="NCBI Taxonomy" id="706570"/>
    <lineage>
        <taxon>Bacteria</taxon>
        <taxon>Pseudomonadati</taxon>
        <taxon>Pseudomonadota</taxon>
        <taxon>Gammaproteobacteria</taxon>
        <taxon>Pseudomonadales</taxon>
        <taxon>Pseudomonadaceae</taxon>
        <taxon>Pseudomonas</taxon>
    </lineage>
</organism>
<feature type="region of interest" description="Disordered" evidence="3">
    <location>
        <begin position="77"/>
        <end position="100"/>
    </location>
</feature>
<evidence type="ECO:0000313" key="6">
    <source>
        <dbReference type="Proteomes" id="UP000186079"/>
    </source>
</evidence>
<dbReference type="PANTHER" id="PTHR30629">
    <property type="entry name" value="PROPHAGE INTEGRASE"/>
    <property type="match status" value="1"/>
</dbReference>
<dbReference type="Pfam" id="PF13356">
    <property type="entry name" value="Arm-DNA-bind_3"/>
    <property type="match status" value="1"/>
</dbReference>
<evidence type="ECO:0000313" key="5">
    <source>
        <dbReference type="EMBL" id="SIQ81319.1"/>
    </source>
</evidence>
<evidence type="ECO:0000259" key="4">
    <source>
        <dbReference type="Pfam" id="PF13356"/>
    </source>
</evidence>
<evidence type="ECO:0000256" key="1">
    <source>
        <dbReference type="ARBA" id="ARBA00008857"/>
    </source>
</evidence>
<dbReference type="InterPro" id="IPR050808">
    <property type="entry name" value="Phage_Integrase"/>
</dbReference>
<dbReference type="GO" id="GO:0015074">
    <property type="term" value="P:DNA integration"/>
    <property type="evidence" value="ECO:0007669"/>
    <property type="project" value="UniProtKB-KW"/>
</dbReference>
<keyword evidence="2" id="KW-0229">DNA integration</keyword>
<dbReference type="InterPro" id="IPR025166">
    <property type="entry name" value="Integrase_DNA_bind_dom"/>
</dbReference>
<sequence>MARKTLPLSDLQCRSAKPRERDYKLFDGDGLFLLVKANGTKSWRFRYTKPTGRPPVPMTGHAISAINLCKSAEDSEATRLIGPSAPANPARHEVSPWPAH</sequence>
<protein>
    <recommendedName>
        <fullName evidence="4">Integrase DNA-binding domain-containing protein</fullName>
    </recommendedName>
</protein>
<gene>
    <name evidence="5" type="ORF">SAMN05421672_110108</name>
</gene>
<reference evidence="5 6" key="1">
    <citation type="submission" date="2017-01" db="EMBL/GenBank/DDBJ databases">
        <authorList>
            <person name="Mah S.A."/>
            <person name="Swanson W.J."/>
            <person name="Moy G.W."/>
            <person name="Vacquier V.D."/>
        </authorList>
    </citation>
    <scope>NUCLEOTIDE SEQUENCE [LARGE SCALE GENOMIC DNA]</scope>
    <source>
        <strain evidence="5 6">ATCC 29606</strain>
    </source>
</reference>
<proteinExistence type="inferred from homology"/>
<evidence type="ECO:0000256" key="3">
    <source>
        <dbReference type="SAM" id="MobiDB-lite"/>
    </source>
</evidence>
<evidence type="ECO:0000256" key="2">
    <source>
        <dbReference type="ARBA" id="ARBA00022908"/>
    </source>
</evidence>
<dbReference type="PANTHER" id="PTHR30629:SF6">
    <property type="entry name" value="PROPHAGE INTEGRASE INTA-RELATED"/>
    <property type="match status" value="1"/>
</dbReference>